<accession>A0A0F7ZYG9</accession>
<gene>
    <name evidence="4" type="ORF">HIM_08121</name>
</gene>
<dbReference type="InterPro" id="IPR001509">
    <property type="entry name" value="Epimerase_deHydtase"/>
</dbReference>
<reference evidence="4 5" key="1">
    <citation type="journal article" date="2014" name="Genome Biol. Evol.">
        <title>Comparative genomics and transcriptomics analyses reveal divergent lifestyle features of nematode endoparasitic fungus Hirsutella minnesotensis.</title>
        <authorList>
            <person name="Lai Y."/>
            <person name="Liu K."/>
            <person name="Zhang X."/>
            <person name="Zhang X."/>
            <person name="Li K."/>
            <person name="Wang N."/>
            <person name="Shu C."/>
            <person name="Wu Y."/>
            <person name="Wang C."/>
            <person name="Bushley K.E."/>
            <person name="Xiang M."/>
            <person name="Liu X."/>
        </authorList>
    </citation>
    <scope>NUCLEOTIDE SEQUENCE [LARGE SCALE GENOMIC DNA]</scope>
    <source>
        <strain evidence="4 5">3608</strain>
    </source>
</reference>
<evidence type="ECO:0000256" key="1">
    <source>
        <dbReference type="ARBA" id="ARBA00023002"/>
    </source>
</evidence>
<comment type="similarity">
    <text evidence="2">Belongs to the NAD(P)-dependent epimerase/dehydratase family. Dihydroflavonol-4-reductase subfamily.</text>
</comment>
<evidence type="ECO:0000313" key="5">
    <source>
        <dbReference type="Proteomes" id="UP000054481"/>
    </source>
</evidence>
<dbReference type="GO" id="GO:0016616">
    <property type="term" value="F:oxidoreductase activity, acting on the CH-OH group of donors, NAD or NADP as acceptor"/>
    <property type="evidence" value="ECO:0007669"/>
    <property type="project" value="TreeGrafter"/>
</dbReference>
<dbReference type="SUPFAM" id="SSF51735">
    <property type="entry name" value="NAD(P)-binding Rossmann-fold domains"/>
    <property type="match status" value="1"/>
</dbReference>
<dbReference type="InterPro" id="IPR036291">
    <property type="entry name" value="NAD(P)-bd_dom_sf"/>
</dbReference>
<evidence type="ECO:0000256" key="2">
    <source>
        <dbReference type="ARBA" id="ARBA00023445"/>
    </source>
</evidence>
<sequence length="337" mass="37182">MSLAIPKDSVVLVTGATGYIGSWIAHEFVKQGYRVRAAARNQEKATLLKSVLEKQYGSNRVEIALISDMTDPHAYDEAIKGVSAVVHVASDVSFSTDAETVIGNVVASTQNVLRLAAKEPTIKRFVLTSSSVSVSLPVFDQDITYGPNVWNDKVVEKVRNAASSESNTPFDVYAASKTVGERSLWEFVEKEKPSFVVNTVLPDFTIGPALHKDLAGSTHNWLRGLYNGEEASTQLLMGELSQHWWVNVEDIARLHVGGTILEDVKGKRLLGYAQKYAVNQFLDTMHEMDPGRKLPEKIQLKDDRSKVDARESLLVLKGLGRDGWTGYDETLKANLGY</sequence>
<evidence type="ECO:0000313" key="4">
    <source>
        <dbReference type="EMBL" id="KJZ72452.1"/>
    </source>
</evidence>
<dbReference type="Pfam" id="PF01370">
    <property type="entry name" value="Epimerase"/>
    <property type="match status" value="1"/>
</dbReference>
<dbReference type="AlphaFoldDB" id="A0A0F7ZYG9"/>
<feature type="domain" description="NAD-dependent epimerase/dehydratase" evidence="3">
    <location>
        <begin position="11"/>
        <end position="256"/>
    </location>
</feature>
<proteinExistence type="inferred from homology"/>
<dbReference type="Proteomes" id="UP000054481">
    <property type="component" value="Unassembled WGS sequence"/>
</dbReference>
<keyword evidence="5" id="KW-1185">Reference proteome</keyword>
<dbReference type="InterPro" id="IPR050425">
    <property type="entry name" value="NAD(P)_dehydrat-like"/>
</dbReference>
<organism evidence="4 5">
    <name type="scientific">Hirsutella minnesotensis 3608</name>
    <dbReference type="NCBI Taxonomy" id="1043627"/>
    <lineage>
        <taxon>Eukaryota</taxon>
        <taxon>Fungi</taxon>
        <taxon>Dikarya</taxon>
        <taxon>Ascomycota</taxon>
        <taxon>Pezizomycotina</taxon>
        <taxon>Sordariomycetes</taxon>
        <taxon>Hypocreomycetidae</taxon>
        <taxon>Hypocreales</taxon>
        <taxon>Ophiocordycipitaceae</taxon>
        <taxon>Hirsutella</taxon>
    </lineage>
</organism>
<name>A0A0F7ZYG9_9HYPO</name>
<dbReference type="OrthoDB" id="2735536at2759"/>
<dbReference type="Gene3D" id="3.40.50.720">
    <property type="entry name" value="NAD(P)-binding Rossmann-like Domain"/>
    <property type="match status" value="1"/>
</dbReference>
<dbReference type="EMBL" id="KQ030546">
    <property type="protein sequence ID" value="KJZ72452.1"/>
    <property type="molecule type" value="Genomic_DNA"/>
</dbReference>
<dbReference type="PANTHER" id="PTHR10366">
    <property type="entry name" value="NAD DEPENDENT EPIMERASE/DEHYDRATASE"/>
    <property type="match status" value="1"/>
</dbReference>
<keyword evidence="1" id="KW-0560">Oxidoreductase</keyword>
<protein>
    <recommendedName>
        <fullName evidence="3">NAD-dependent epimerase/dehydratase domain-containing protein</fullName>
    </recommendedName>
</protein>
<evidence type="ECO:0000259" key="3">
    <source>
        <dbReference type="Pfam" id="PF01370"/>
    </source>
</evidence>
<dbReference type="PANTHER" id="PTHR10366:SF562">
    <property type="entry name" value="ALDEHYDE REDUCTASE II (AFU_ORTHOLOGUE AFUA_1G11360)"/>
    <property type="match status" value="1"/>
</dbReference>